<dbReference type="Gene3D" id="3.30.43.10">
    <property type="entry name" value="Uridine Diphospho-n-acetylenolpyruvylglucosamine Reductase, domain 2"/>
    <property type="match status" value="1"/>
</dbReference>
<dbReference type="GO" id="GO:0071949">
    <property type="term" value="F:FAD binding"/>
    <property type="evidence" value="ECO:0007669"/>
    <property type="project" value="InterPro"/>
</dbReference>
<evidence type="ECO:0000256" key="3">
    <source>
        <dbReference type="ARBA" id="ARBA00022630"/>
    </source>
</evidence>
<feature type="domain" description="FAD-binding PCMH-type" evidence="5">
    <location>
        <begin position="12"/>
        <end position="193"/>
    </location>
</feature>
<dbReference type="InterPro" id="IPR016167">
    <property type="entry name" value="FAD-bd_PCMH_sub1"/>
</dbReference>
<dbReference type="Proteomes" id="UP000249842">
    <property type="component" value="Unassembled WGS sequence"/>
</dbReference>
<dbReference type="InterPro" id="IPR016164">
    <property type="entry name" value="FAD-linked_Oxase-like_C"/>
</dbReference>
<dbReference type="SUPFAM" id="SSF55103">
    <property type="entry name" value="FAD-linked oxidases, C-terminal domain"/>
    <property type="match status" value="1"/>
</dbReference>
<dbReference type="Gene3D" id="3.30.465.10">
    <property type="match status" value="1"/>
</dbReference>
<dbReference type="AlphaFoldDB" id="A0A328B6U5"/>
<comment type="similarity">
    <text evidence="2">Belongs to the FAD-binding oxidoreductase/transferase type 4 family.</text>
</comment>
<dbReference type="InterPro" id="IPR051264">
    <property type="entry name" value="FAD-oxidored/transferase_4"/>
</dbReference>
<comment type="caution">
    <text evidence="6">The sequence shown here is derived from an EMBL/GenBank/DDBJ whole genome shotgun (WGS) entry which is preliminary data.</text>
</comment>
<accession>A0A328B6U5</accession>
<dbReference type="PANTHER" id="PTHR43716:SF2">
    <property type="entry name" value="BLL6224 PROTEIN"/>
    <property type="match status" value="1"/>
</dbReference>
<dbReference type="InterPro" id="IPR016166">
    <property type="entry name" value="FAD-bd_PCMH"/>
</dbReference>
<dbReference type="Gene3D" id="3.30.70.2740">
    <property type="match status" value="1"/>
</dbReference>
<dbReference type="Gene3D" id="3.30.70.2190">
    <property type="match status" value="1"/>
</dbReference>
<gene>
    <name evidence="6" type="ORF">DJ021_01405</name>
</gene>
<protein>
    <submittedName>
        <fullName evidence="6">Hydroxyacid dehydrogenase</fullName>
    </submittedName>
</protein>
<dbReference type="Pfam" id="PF01565">
    <property type="entry name" value="FAD_binding_4"/>
    <property type="match status" value="1"/>
</dbReference>
<evidence type="ECO:0000313" key="6">
    <source>
        <dbReference type="EMBL" id="RAK61646.1"/>
    </source>
</evidence>
<evidence type="ECO:0000313" key="7">
    <source>
        <dbReference type="Proteomes" id="UP000249842"/>
    </source>
</evidence>
<dbReference type="PANTHER" id="PTHR43716">
    <property type="entry name" value="D-2-HYDROXYGLUTARATE DEHYDROGENASE, MITOCHONDRIAL"/>
    <property type="match status" value="1"/>
</dbReference>
<keyword evidence="4" id="KW-0274">FAD</keyword>
<dbReference type="PROSITE" id="PS51387">
    <property type="entry name" value="FAD_PCMH"/>
    <property type="match status" value="1"/>
</dbReference>
<proteinExistence type="inferred from homology"/>
<dbReference type="OrthoDB" id="9809290at2"/>
<evidence type="ECO:0000256" key="2">
    <source>
        <dbReference type="ARBA" id="ARBA00008000"/>
    </source>
</evidence>
<dbReference type="SUPFAM" id="SSF56176">
    <property type="entry name" value="FAD-binding/transporter-associated domain-like"/>
    <property type="match status" value="1"/>
</dbReference>
<dbReference type="InterPro" id="IPR016171">
    <property type="entry name" value="Vanillyl_alc_oxidase_C-sub2"/>
</dbReference>
<name>A0A328B6U5_9CAUL</name>
<dbReference type="GO" id="GO:0022904">
    <property type="term" value="P:respiratory electron transport chain"/>
    <property type="evidence" value="ECO:0007669"/>
    <property type="project" value="TreeGrafter"/>
</dbReference>
<organism evidence="6 7">
    <name type="scientific">Phenylobacterium hankyongense</name>
    <dbReference type="NCBI Taxonomy" id="1813876"/>
    <lineage>
        <taxon>Bacteria</taxon>
        <taxon>Pseudomonadati</taxon>
        <taxon>Pseudomonadota</taxon>
        <taxon>Alphaproteobacteria</taxon>
        <taxon>Caulobacterales</taxon>
        <taxon>Caulobacteraceae</taxon>
        <taxon>Phenylobacterium</taxon>
    </lineage>
</organism>
<reference evidence="7" key="1">
    <citation type="submission" date="2018-05" db="EMBL/GenBank/DDBJ databases">
        <authorList>
            <person name="Li X."/>
        </authorList>
    </citation>
    <scope>NUCLEOTIDE SEQUENCE [LARGE SCALE GENOMIC DNA]</scope>
    <source>
        <strain evidence="7">HKS-05</strain>
    </source>
</reference>
<dbReference type="InterPro" id="IPR036318">
    <property type="entry name" value="FAD-bd_PCMH-like_sf"/>
</dbReference>
<dbReference type="Pfam" id="PF02913">
    <property type="entry name" value="FAD-oxidase_C"/>
    <property type="match status" value="1"/>
</dbReference>
<sequence>MAPFLVDWRKLWRGDALGVVQPTTTAEVAALLRWAHETATPVTPQGGNTGLSGGSVPGPGDAGLVLSLARMNRIRAVDPVNNTITVDAGCLLAKVQGEAEAAGRFFPLSLAAEGSCTIGGNLATNAGGTGVLRYGNARDLCLGLEVVTARGEIWDGLRGLRKDNTGYDLRDLFIGSEGTLGVITGAVLKLHPAPAARVAAFAAVATPHQALGLLQLAQNRLGPALTGFELISSLCLQLVLRHVPGARPALEAEAPWCVLIEVTDLLDEARALDALEDVLGRALEDGLVSDAAIAASIAQTKAFWALRENVSEAQGAEGKTVKHDVSVPISSIGGFLDGALAALARLHPDVRPVVFGHLGDGNIHFNVSPAAGDAGESLLARQGPINRIVHDLVAAHGGSISAEHGLGVLRRDEAEHYKTPIEMGLMRAIKRALDPIGIMNPGKLLRLEPPARP</sequence>
<dbReference type="InterPro" id="IPR006094">
    <property type="entry name" value="Oxid_FAD_bind_N"/>
</dbReference>
<dbReference type="FunFam" id="1.10.45.10:FF:000001">
    <property type="entry name" value="D-lactate dehydrogenase mitochondrial"/>
    <property type="match status" value="1"/>
</dbReference>
<dbReference type="Gene3D" id="1.10.45.10">
    <property type="entry name" value="Vanillyl-alcohol Oxidase, Chain A, domain 4"/>
    <property type="match status" value="1"/>
</dbReference>
<keyword evidence="7" id="KW-1185">Reference proteome</keyword>
<dbReference type="InterPro" id="IPR016169">
    <property type="entry name" value="FAD-bd_PCMH_sub2"/>
</dbReference>
<keyword evidence="3" id="KW-0285">Flavoprotein</keyword>
<evidence type="ECO:0000256" key="4">
    <source>
        <dbReference type="ARBA" id="ARBA00022827"/>
    </source>
</evidence>
<evidence type="ECO:0000259" key="5">
    <source>
        <dbReference type="PROSITE" id="PS51387"/>
    </source>
</evidence>
<dbReference type="EMBL" id="QFYP01000001">
    <property type="protein sequence ID" value="RAK61646.1"/>
    <property type="molecule type" value="Genomic_DNA"/>
</dbReference>
<dbReference type="InterPro" id="IPR004113">
    <property type="entry name" value="FAD-bd_oxidored_4_C"/>
</dbReference>
<evidence type="ECO:0000256" key="1">
    <source>
        <dbReference type="ARBA" id="ARBA00001974"/>
    </source>
</evidence>
<comment type="cofactor">
    <cofactor evidence="1">
        <name>FAD</name>
        <dbReference type="ChEBI" id="CHEBI:57692"/>
    </cofactor>
</comment>
<dbReference type="GO" id="GO:0003824">
    <property type="term" value="F:catalytic activity"/>
    <property type="evidence" value="ECO:0007669"/>
    <property type="project" value="InterPro"/>
</dbReference>